<comment type="caution">
    <text evidence="2">The sequence shown here is derived from an EMBL/GenBank/DDBJ whole genome shotgun (WGS) entry which is preliminary data.</text>
</comment>
<organism evidence="2 3">
    <name type="scientific">Dendryphion nanum</name>
    <dbReference type="NCBI Taxonomy" id="256645"/>
    <lineage>
        <taxon>Eukaryota</taxon>
        <taxon>Fungi</taxon>
        <taxon>Dikarya</taxon>
        <taxon>Ascomycota</taxon>
        <taxon>Pezizomycotina</taxon>
        <taxon>Dothideomycetes</taxon>
        <taxon>Pleosporomycetidae</taxon>
        <taxon>Pleosporales</taxon>
        <taxon>Torulaceae</taxon>
        <taxon>Dendryphion</taxon>
    </lineage>
</organism>
<feature type="region of interest" description="Disordered" evidence="1">
    <location>
        <begin position="260"/>
        <end position="366"/>
    </location>
</feature>
<feature type="compositionally biased region" description="Basic residues" evidence="1">
    <location>
        <begin position="449"/>
        <end position="470"/>
    </location>
</feature>
<gene>
    <name evidence="2" type="ORF">B0J11DRAFT_583347</name>
</gene>
<name>A0A9P9DFU2_9PLEO</name>
<evidence type="ECO:0000313" key="2">
    <source>
        <dbReference type="EMBL" id="KAH7117971.1"/>
    </source>
</evidence>
<keyword evidence="3" id="KW-1185">Reference proteome</keyword>
<evidence type="ECO:0000313" key="3">
    <source>
        <dbReference type="Proteomes" id="UP000700596"/>
    </source>
</evidence>
<accession>A0A9P9DFU2</accession>
<feature type="compositionally biased region" description="Basic and acidic residues" evidence="1">
    <location>
        <begin position="260"/>
        <end position="275"/>
    </location>
</feature>
<sequence>MSQEPDQGETGNEGYTRRFECETDSATITSSLYRPTPSTDSEPTARFYSKSPLPITNEQKQPTPRPAPLFPDSSHMKSGTEKPRDRPQTQASRTLADLVLSSRLLASTDPCLDHHRVFLCRIINEQDEELLIRTLRNLNYLLYNGLREPASDDPIFIECFDNLQLFESRKSVFFYIHIHLGWVVNVGPLIPEMPRWNKLEVDESMGERLLPGHAQQLDRTWTGSVKYGMSKQELAERLKSREANRMMGESCLEKVVVRGARTEDDRDERKSKVVQEDDNDYHDSAPQIACEPEEWRERNKTNNPQSRNHKDETSSNNGHLIAQIRRRLETEFKRRKSNNRQGEENRDGDKKNSDIQGDQNTPNDEHHVQVYEKHIDLIMRDVQHGIHSLHVSNNENDTEEVDMDDGNDLVDTDTDNRIDSIHLDTDMQIDTYYGSISQFKETDSSLQSTRKRKRKWKRRDSERRKGRKRD</sequence>
<feature type="region of interest" description="Disordered" evidence="1">
    <location>
        <begin position="440"/>
        <end position="470"/>
    </location>
</feature>
<dbReference type="Proteomes" id="UP000700596">
    <property type="component" value="Unassembled WGS sequence"/>
</dbReference>
<feature type="compositionally biased region" description="Polar residues" evidence="1">
    <location>
        <begin position="24"/>
        <end position="42"/>
    </location>
</feature>
<dbReference type="EMBL" id="JAGMWT010000013">
    <property type="protein sequence ID" value="KAH7117971.1"/>
    <property type="molecule type" value="Genomic_DNA"/>
</dbReference>
<reference evidence="2" key="1">
    <citation type="journal article" date="2021" name="Nat. Commun.">
        <title>Genetic determinants of endophytism in the Arabidopsis root mycobiome.</title>
        <authorList>
            <person name="Mesny F."/>
            <person name="Miyauchi S."/>
            <person name="Thiergart T."/>
            <person name="Pickel B."/>
            <person name="Atanasova L."/>
            <person name="Karlsson M."/>
            <person name="Huettel B."/>
            <person name="Barry K.W."/>
            <person name="Haridas S."/>
            <person name="Chen C."/>
            <person name="Bauer D."/>
            <person name="Andreopoulos W."/>
            <person name="Pangilinan J."/>
            <person name="LaButti K."/>
            <person name="Riley R."/>
            <person name="Lipzen A."/>
            <person name="Clum A."/>
            <person name="Drula E."/>
            <person name="Henrissat B."/>
            <person name="Kohler A."/>
            <person name="Grigoriev I.V."/>
            <person name="Martin F.M."/>
            <person name="Hacquard S."/>
        </authorList>
    </citation>
    <scope>NUCLEOTIDE SEQUENCE</scope>
    <source>
        <strain evidence="2">MPI-CAGE-CH-0243</strain>
    </source>
</reference>
<dbReference type="AlphaFoldDB" id="A0A9P9DFU2"/>
<feature type="compositionally biased region" description="Basic and acidic residues" evidence="1">
    <location>
        <begin position="341"/>
        <end position="353"/>
    </location>
</feature>
<protein>
    <submittedName>
        <fullName evidence="2">Uncharacterized protein</fullName>
    </submittedName>
</protein>
<proteinExistence type="predicted"/>
<feature type="compositionally biased region" description="Basic and acidic residues" evidence="1">
    <location>
        <begin position="74"/>
        <end position="87"/>
    </location>
</feature>
<feature type="region of interest" description="Disordered" evidence="1">
    <location>
        <begin position="1"/>
        <end position="92"/>
    </location>
</feature>
<evidence type="ECO:0000256" key="1">
    <source>
        <dbReference type="SAM" id="MobiDB-lite"/>
    </source>
</evidence>